<organism evidence="2">
    <name type="scientific">Gracilinema caldarium</name>
    <dbReference type="NCBI Taxonomy" id="215591"/>
    <lineage>
        <taxon>Bacteria</taxon>
        <taxon>Pseudomonadati</taxon>
        <taxon>Spirochaetota</taxon>
        <taxon>Spirochaetia</taxon>
        <taxon>Spirochaetales</taxon>
        <taxon>Breznakiellaceae</taxon>
        <taxon>Gracilinema</taxon>
    </lineage>
</organism>
<accession>A0A7C3EAF6</accession>
<dbReference type="PROSITE" id="PS51257">
    <property type="entry name" value="PROKAR_LIPOPROTEIN"/>
    <property type="match status" value="1"/>
</dbReference>
<reference evidence="2" key="1">
    <citation type="journal article" date="2020" name="mSystems">
        <title>Genome- and Community-Level Interaction Insights into Carbon Utilization and Element Cycling Functions of Hydrothermarchaeota in Hydrothermal Sediment.</title>
        <authorList>
            <person name="Zhou Z."/>
            <person name="Liu Y."/>
            <person name="Xu W."/>
            <person name="Pan J."/>
            <person name="Luo Z.H."/>
            <person name="Li M."/>
        </authorList>
    </citation>
    <scope>NUCLEOTIDE SEQUENCE [LARGE SCALE GENOMIC DNA]</scope>
    <source>
        <strain evidence="2">SpSt-503</strain>
    </source>
</reference>
<dbReference type="Gene3D" id="1.25.40.10">
    <property type="entry name" value="Tetratricopeptide repeat domain"/>
    <property type="match status" value="2"/>
</dbReference>
<gene>
    <name evidence="2" type="ORF">ENS59_09955</name>
</gene>
<dbReference type="InterPro" id="IPR019734">
    <property type="entry name" value="TPR_rpt"/>
</dbReference>
<dbReference type="PANTHER" id="PTHR12558">
    <property type="entry name" value="CELL DIVISION CYCLE 16,23,27"/>
    <property type="match status" value="1"/>
</dbReference>
<protein>
    <submittedName>
        <fullName evidence="2">Tetratricopeptide repeat protein</fullName>
    </submittedName>
</protein>
<comment type="caution">
    <text evidence="2">The sequence shown here is derived from an EMBL/GenBank/DDBJ whole genome shotgun (WGS) entry which is preliminary data.</text>
</comment>
<proteinExistence type="predicted"/>
<keyword evidence="1" id="KW-0802">TPR repeat</keyword>
<dbReference type="PANTHER" id="PTHR12558:SF13">
    <property type="entry name" value="CELL DIVISION CYCLE PROTEIN 27 HOMOLOG"/>
    <property type="match status" value="1"/>
</dbReference>
<dbReference type="InterPro" id="IPR011990">
    <property type="entry name" value="TPR-like_helical_dom_sf"/>
</dbReference>
<evidence type="ECO:0000256" key="1">
    <source>
        <dbReference type="PROSITE-ProRule" id="PRU00339"/>
    </source>
</evidence>
<dbReference type="AlphaFoldDB" id="A0A7C3EAF6"/>
<name>A0A7C3EAF6_9SPIR</name>
<dbReference type="Pfam" id="PF14559">
    <property type="entry name" value="TPR_19"/>
    <property type="match status" value="1"/>
</dbReference>
<sequence>MNERGYFRGLYHFFFISLLLGTMLGCVSTPPVTETPIERGTSTGAVKPPSLADEIRSLIEIGTPPSLQRSLDLLRNRDVSDTELGRTLSAVAITLFKSVYSALALELPPIDPPPTSLYTKIIKDAEKGIYTPAPASSQDFLEMLLPFIALLNEKRTERLSAAIPDLDRALALNGKSVLPYYFKGIVLERTGQREGAFTLYSKAYELSSDCYPAGIAVARLLSANNKIPEAIALLTELLSRYPENWAIKRELAMLYYQTGNWSRAEPALAELLQKDPKDRDLLLMRATVLIEQGKYIQAAPLLDAYGTMDTSNTTYLYLRARLQAEGYKNRDAALTFLRSILRINPSDANAATYMTRLLIESDRESERQEGAAMLDLLLKDALPPNSVLELAVIVAIRQQNWSLAQTYNSQLLESRRSVSDLTNAVTIQQGLKKYDQALRFAKELYDRDSASEQNTYIYVLALINAGKKEEAKLIIDAKLPAASSGNSKSTYYYLRSRLKTDEESILNDLRSSLFEDPRNLDALIGMLEIYHNRKDERRAVYYLKQALSLSPDNPVLQSFKKIYQNQLN</sequence>
<dbReference type="EMBL" id="DSVL01000305">
    <property type="protein sequence ID" value="HFH29816.1"/>
    <property type="molecule type" value="Genomic_DNA"/>
</dbReference>
<dbReference type="SUPFAM" id="SSF48452">
    <property type="entry name" value="TPR-like"/>
    <property type="match status" value="1"/>
</dbReference>
<feature type="repeat" description="TPR" evidence="1">
    <location>
        <begin position="520"/>
        <end position="553"/>
    </location>
</feature>
<evidence type="ECO:0000313" key="2">
    <source>
        <dbReference type="EMBL" id="HFH29816.1"/>
    </source>
</evidence>
<dbReference type="SMART" id="SM00028">
    <property type="entry name" value="TPR"/>
    <property type="match status" value="5"/>
</dbReference>
<dbReference type="PROSITE" id="PS50005">
    <property type="entry name" value="TPR"/>
    <property type="match status" value="1"/>
</dbReference>